<protein>
    <submittedName>
        <fullName evidence="2">Uncharacterized protein</fullName>
    </submittedName>
</protein>
<accession>A0A8X7Z853</accession>
<name>A0A8X7Z853_POPTO</name>
<comment type="caution">
    <text evidence="2">The sequence shown here is derived from an EMBL/GenBank/DDBJ whole genome shotgun (WGS) entry which is preliminary data.</text>
</comment>
<keyword evidence="3" id="KW-1185">Reference proteome</keyword>
<dbReference type="Proteomes" id="UP000886885">
    <property type="component" value="Chromosome 8D"/>
</dbReference>
<proteinExistence type="predicted"/>
<organism evidence="2 3">
    <name type="scientific">Populus tomentosa</name>
    <name type="common">Chinese white poplar</name>
    <dbReference type="NCBI Taxonomy" id="118781"/>
    <lineage>
        <taxon>Eukaryota</taxon>
        <taxon>Viridiplantae</taxon>
        <taxon>Streptophyta</taxon>
        <taxon>Embryophyta</taxon>
        <taxon>Tracheophyta</taxon>
        <taxon>Spermatophyta</taxon>
        <taxon>Magnoliopsida</taxon>
        <taxon>eudicotyledons</taxon>
        <taxon>Gunneridae</taxon>
        <taxon>Pentapetalae</taxon>
        <taxon>rosids</taxon>
        <taxon>fabids</taxon>
        <taxon>Malpighiales</taxon>
        <taxon>Salicaceae</taxon>
        <taxon>Saliceae</taxon>
        <taxon>Populus</taxon>
    </lineage>
</organism>
<dbReference type="EMBL" id="JAAWWB010000016">
    <property type="protein sequence ID" value="KAG6763860.1"/>
    <property type="molecule type" value="Genomic_DNA"/>
</dbReference>
<feature type="region of interest" description="Disordered" evidence="1">
    <location>
        <begin position="74"/>
        <end position="107"/>
    </location>
</feature>
<dbReference type="AlphaFoldDB" id="A0A8X7Z853"/>
<evidence type="ECO:0000313" key="3">
    <source>
        <dbReference type="Proteomes" id="UP000886885"/>
    </source>
</evidence>
<sequence length="126" mass="14332">MLTACSEPKQRRNRHRDSVQSPDKLLFPISSVHKPVQFGKDCKNFPEIVAAQFHNSKPSLQNVSVLSSSFLKESQSEAVRRRGDDGRGSTRTSSHLQSQQELEDEHVVSHVRVRVRDRLVQRQSDG</sequence>
<feature type="compositionally biased region" description="Basic and acidic residues" evidence="1">
    <location>
        <begin position="74"/>
        <end position="88"/>
    </location>
</feature>
<evidence type="ECO:0000313" key="2">
    <source>
        <dbReference type="EMBL" id="KAG6763860.1"/>
    </source>
</evidence>
<gene>
    <name evidence="2" type="ORF">POTOM_031304</name>
</gene>
<feature type="region of interest" description="Disordered" evidence="1">
    <location>
        <begin position="1"/>
        <end position="26"/>
    </location>
</feature>
<reference evidence="2" key="1">
    <citation type="journal article" date="2020" name="bioRxiv">
        <title>Hybrid origin of Populus tomentosa Carr. identified through genome sequencing and phylogenomic analysis.</title>
        <authorList>
            <person name="An X."/>
            <person name="Gao K."/>
            <person name="Chen Z."/>
            <person name="Li J."/>
            <person name="Yang X."/>
            <person name="Yang X."/>
            <person name="Zhou J."/>
            <person name="Guo T."/>
            <person name="Zhao T."/>
            <person name="Huang S."/>
            <person name="Miao D."/>
            <person name="Khan W.U."/>
            <person name="Rao P."/>
            <person name="Ye M."/>
            <person name="Lei B."/>
            <person name="Liao W."/>
            <person name="Wang J."/>
            <person name="Ji L."/>
            <person name="Li Y."/>
            <person name="Guo B."/>
            <person name="Mustafa N.S."/>
            <person name="Li S."/>
            <person name="Yun Q."/>
            <person name="Keller S.R."/>
            <person name="Mao J."/>
            <person name="Zhang R."/>
            <person name="Strauss S.H."/>
        </authorList>
    </citation>
    <scope>NUCLEOTIDE SEQUENCE</scope>
    <source>
        <strain evidence="2">GM15</strain>
        <tissue evidence="2">Leaf</tissue>
    </source>
</reference>
<evidence type="ECO:0000256" key="1">
    <source>
        <dbReference type="SAM" id="MobiDB-lite"/>
    </source>
</evidence>